<gene>
    <name evidence="1" type="ORF">BN8_04560</name>
</gene>
<keyword evidence="2" id="KW-1185">Reference proteome</keyword>
<comment type="caution">
    <text evidence="1">The sequence shown here is derived from an EMBL/GenBank/DDBJ whole genome shotgun (WGS) entry which is preliminary data.</text>
</comment>
<organism evidence="1 2">
    <name type="scientific">Fibrisoma limi BUZ 3</name>
    <dbReference type="NCBI Taxonomy" id="1185876"/>
    <lineage>
        <taxon>Bacteria</taxon>
        <taxon>Pseudomonadati</taxon>
        <taxon>Bacteroidota</taxon>
        <taxon>Cytophagia</taxon>
        <taxon>Cytophagales</taxon>
        <taxon>Spirosomataceae</taxon>
        <taxon>Fibrisoma</taxon>
    </lineage>
</organism>
<dbReference type="AlphaFoldDB" id="I2GN32"/>
<evidence type="ECO:0000313" key="2">
    <source>
        <dbReference type="Proteomes" id="UP000009309"/>
    </source>
</evidence>
<dbReference type="EMBL" id="CAIT01000009">
    <property type="protein sequence ID" value="CCH55310.1"/>
    <property type="molecule type" value="Genomic_DNA"/>
</dbReference>
<evidence type="ECO:0000313" key="1">
    <source>
        <dbReference type="EMBL" id="CCH55310.1"/>
    </source>
</evidence>
<proteinExistence type="predicted"/>
<accession>I2GN32</accession>
<protein>
    <submittedName>
        <fullName evidence="1">Uncharacterized protein</fullName>
    </submittedName>
</protein>
<dbReference type="Proteomes" id="UP000009309">
    <property type="component" value="Unassembled WGS sequence"/>
</dbReference>
<reference evidence="1 2" key="1">
    <citation type="journal article" date="2012" name="J. Bacteriol.">
        <title>Genome Sequence of the Filamentous Bacterium Fibrisoma limi BUZ 3T.</title>
        <authorList>
            <person name="Filippini M."/>
            <person name="Qi W."/>
            <person name="Jaenicke S."/>
            <person name="Goesmann A."/>
            <person name="Smits T.H."/>
            <person name="Bagheri H.C."/>
        </authorList>
    </citation>
    <scope>NUCLEOTIDE SEQUENCE [LARGE SCALE GENOMIC DNA]</scope>
    <source>
        <strain evidence="2">BUZ 3T</strain>
    </source>
</reference>
<name>I2GN32_9BACT</name>
<sequence length="85" mass="9513">MVGIVCFVAGQCWEQHRKNQAGDEPLFTNELQGRTRGRIKEDLDRLVGLHHEGRLTEEQLLQLSDELIDELAALGSADALTATRK</sequence>